<sequence>MDYPQSAINNIRKNKSNYKPNDFSYDQRLMAKFIPPLNQIKYVGDDYKIDSEIKKKNFQKSYYATHLFVKRYAELDHTIKKVRKEIKKMSNFSLTPEELDALNSLPDVEEQFNDTKNNIRKLDSSITNLQREIDELNAENSDSYRDLYKKQLDIMRYQSIFNHNFSDITQNKK</sequence>
<feature type="coiled-coil region" evidence="1">
    <location>
        <begin position="112"/>
        <end position="146"/>
    </location>
</feature>
<name>A0ABR2HI94_9EUKA</name>
<comment type="caution">
    <text evidence="2">The sequence shown here is derived from an EMBL/GenBank/DDBJ whole genome shotgun (WGS) entry which is preliminary data.</text>
</comment>
<evidence type="ECO:0000313" key="2">
    <source>
        <dbReference type="EMBL" id="KAK8847941.1"/>
    </source>
</evidence>
<keyword evidence="1" id="KW-0175">Coiled coil</keyword>
<accession>A0ABR2HI94</accession>
<keyword evidence="3" id="KW-1185">Reference proteome</keyword>
<evidence type="ECO:0000313" key="3">
    <source>
        <dbReference type="Proteomes" id="UP001470230"/>
    </source>
</evidence>
<dbReference type="EMBL" id="JAPFFF010000027">
    <property type="protein sequence ID" value="KAK8847941.1"/>
    <property type="molecule type" value="Genomic_DNA"/>
</dbReference>
<evidence type="ECO:0000256" key="1">
    <source>
        <dbReference type="SAM" id="Coils"/>
    </source>
</evidence>
<gene>
    <name evidence="2" type="ORF">M9Y10_018990</name>
</gene>
<dbReference type="Proteomes" id="UP001470230">
    <property type="component" value="Unassembled WGS sequence"/>
</dbReference>
<organism evidence="2 3">
    <name type="scientific">Tritrichomonas musculus</name>
    <dbReference type="NCBI Taxonomy" id="1915356"/>
    <lineage>
        <taxon>Eukaryota</taxon>
        <taxon>Metamonada</taxon>
        <taxon>Parabasalia</taxon>
        <taxon>Tritrichomonadida</taxon>
        <taxon>Tritrichomonadidae</taxon>
        <taxon>Tritrichomonas</taxon>
    </lineage>
</organism>
<proteinExistence type="predicted"/>
<protein>
    <submittedName>
        <fullName evidence="2">Uncharacterized protein</fullName>
    </submittedName>
</protein>
<reference evidence="2 3" key="1">
    <citation type="submission" date="2024-04" db="EMBL/GenBank/DDBJ databases">
        <title>Tritrichomonas musculus Genome.</title>
        <authorList>
            <person name="Alves-Ferreira E."/>
            <person name="Grigg M."/>
            <person name="Lorenzi H."/>
            <person name="Galac M."/>
        </authorList>
    </citation>
    <scope>NUCLEOTIDE SEQUENCE [LARGE SCALE GENOMIC DNA]</scope>
    <source>
        <strain evidence="2 3">EAF2021</strain>
    </source>
</reference>